<gene>
    <name evidence="2" type="ORF">P167DRAFT_574003</name>
</gene>
<protein>
    <submittedName>
        <fullName evidence="2">Uncharacterized protein</fullName>
    </submittedName>
</protein>
<feature type="region of interest" description="Disordered" evidence="1">
    <location>
        <begin position="115"/>
        <end position="144"/>
    </location>
</feature>
<evidence type="ECO:0000313" key="2">
    <source>
        <dbReference type="EMBL" id="RPB12631.1"/>
    </source>
</evidence>
<dbReference type="Proteomes" id="UP000277580">
    <property type="component" value="Unassembled WGS sequence"/>
</dbReference>
<dbReference type="InParanoid" id="A0A3N4KWA1"/>
<proteinExistence type="predicted"/>
<name>A0A3N4KWA1_9PEZI</name>
<keyword evidence="3" id="KW-1185">Reference proteome</keyword>
<feature type="region of interest" description="Disordered" evidence="1">
    <location>
        <begin position="1"/>
        <end position="20"/>
    </location>
</feature>
<accession>A0A3N4KWA1</accession>
<sequence length="181" mass="19535">MSLMPDRLTGHHIADLPASPTPATPIGVRFQYSPPILVADDTVISPACIPATTTTATTATTAAGHFGSSRGYSPVCNTTGGGEHSTTTPLPTTIILHPSLPKYAHHCPLTIPLHPPPPRHPPIPASPAMTRPQPPRRPPWRLSEQSRNLRRRLYISNDLILQLYLLKEYGDAPSAENEGRA</sequence>
<reference evidence="2 3" key="1">
    <citation type="journal article" date="2018" name="Nat. Ecol. Evol.">
        <title>Pezizomycetes genomes reveal the molecular basis of ectomycorrhizal truffle lifestyle.</title>
        <authorList>
            <person name="Murat C."/>
            <person name="Payen T."/>
            <person name="Noel B."/>
            <person name="Kuo A."/>
            <person name="Morin E."/>
            <person name="Chen J."/>
            <person name="Kohler A."/>
            <person name="Krizsan K."/>
            <person name="Balestrini R."/>
            <person name="Da Silva C."/>
            <person name="Montanini B."/>
            <person name="Hainaut M."/>
            <person name="Levati E."/>
            <person name="Barry K.W."/>
            <person name="Belfiori B."/>
            <person name="Cichocki N."/>
            <person name="Clum A."/>
            <person name="Dockter R.B."/>
            <person name="Fauchery L."/>
            <person name="Guy J."/>
            <person name="Iotti M."/>
            <person name="Le Tacon F."/>
            <person name="Lindquist E.A."/>
            <person name="Lipzen A."/>
            <person name="Malagnac F."/>
            <person name="Mello A."/>
            <person name="Molinier V."/>
            <person name="Miyauchi S."/>
            <person name="Poulain J."/>
            <person name="Riccioni C."/>
            <person name="Rubini A."/>
            <person name="Sitrit Y."/>
            <person name="Splivallo R."/>
            <person name="Traeger S."/>
            <person name="Wang M."/>
            <person name="Zifcakova L."/>
            <person name="Wipf D."/>
            <person name="Zambonelli A."/>
            <person name="Paolocci F."/>
            <person name="Nowrousian M."/>
            <person name="Ottonello S."/>
            <person name="Baldrian P."/>
            <person name="Spatafora J.W."/>
            <person name="Henrissat B."/>
            <person name="Nagy L.G."/>
            <person name="Aury J.M."/>
            <person name="Wincker P."/>
            <person name="Grigoriev I.V."/>
            <person name="Bonfante P."/>
            <person name="Martin F.M."/>
        </authorList>
    </citation>
    <scope>NUCLEOTIDE SEQUENCE [LARGE SCALE GENOMIC DNA]</scope>
    <source>
        <strain evidence="2 3">CCBAS932</strain>
    </source>
</reference>
<dbReference type="EMBL" id="ML119127">
    <property type="protein sequence ID" value="RPB12631.1"/>
    <property type="molecule type" value="Genomic_DNA"/>
</dbReference>
<organism evidence="2 3">
    <name type="scientific">Morchella conica CCBAS932</name>
    <dbReference type="NCBI Taxonomy" id="1392247"/>
    <lineage>
        <taxon>Eukaryota</taxon>
        <taxon>Fungi</taxon>
        <taxon>Dikarya</taxon>
        <taxon>Ascomycota</taxon>
        <taxon>Pezizomycotina</taxon>
        <taxon>Pezizomycetes</taxon>
        <taxon>Pezizales</taxon>
        <taxon>Morchellaceae</taxon>
        <taxon>Morchella</taxon>
    </lineage>
</organism>
<dbReference type="AlphaFoldDB" id="A0A3N4KWA1"/>
<evidence type="ECO:0000256" key="1">
    <source>
        <dbReference type="SAM" id="MobiDB-lite"/>
    </source>
</evidence>
<evidence type="ECO:0000313" key="3">
    <source>
        <dbReference type="Proteomes" id="UP000277580"/>
    </source>
</evidence>
<feature type="compositionally biased region" description="Pro residues" evidence="1">
    <location>
        <begin position="115"/>
        <end position="125"/>
    </location>
</feature>